<reference evidence="1 2" key="1">
    <citation type="journal article" date="2019" name="Sci. Rep.">
        <title>Orb-weaving spider Araneus ventricosus genome elucidates the spidroin gene catalogue.</title>
        <authorList>
            <person name="Kono N."/>
            <person name="Nakamura H."/>
            <person name="Ohtoshi R."/>
            <person name="Moran D.A.P."/>
            <person name="Shinohara A."/>
            <person name="Yoshida Y."/>
            <person name="Fujiwara M."/>
            <person name="Mori M."/>
            <person name="Tomita M."/>
            <person name="Arakawa K."/>
        </authorList>
    </citation>
    <scope>NUCLEOTIDE SEQUENCE [LARGE SCALE GENOMIC DNA]</scope>
</reference>
<proteinExistence type="predicted"/>
<dbReference type="OrthoDB" id="6436884at2759"/>
<feature type="non-terminal residue" evidence="1">
    <location>
        <position position="1"/>
    </location>
</feature>
<comment type="caution">
    <text evidence="1">The sequence shown here is derived from an EMBL/GenBank/DDBJ whole genome shotgun (WGS) entry which is preliminary data.</text>
</comment>
<evidence type="ECO:0000313" key="1">
    <source>
        <dbReference type="EMBL" id="GBN02976.1"/>
    </source>
</evidence>
<evidence type="ECO:0000313" key="2">
    <source>
        <dbReference type="Proteomes" id="UP000499080"/>
    </source>
</evidence>
<gene>
    <name evidence="1" type="ORF">AVEN_255933_1</name>
</gene>
<dbReference type="Proteomes" id="UP000499080">
    <property type="component" value="Unassembled WGS sequence"/>
</dbReference>
<protein>
    <submittedName>
        <fullName evidence="1">Uncharacterized protein</fullName>
    </submittedName>
</protein>
<name>A0A4Y2KMI4_ARAVE</name>
<organism evidence="1 2">
    <name type="scientific">Araneus ventricosus</name>
    <name type="common">Orbweaver spider</name>
    <name type="synonym">Epeira ventricosa</name>
    <dbReference type="NCBI Taxonomy" id="182803"/>
    <lineage>
        <taxon>Eukaryota</taxon>
        <taxon>Metazoa</taxon>
        <taxon>Ecdysozoa</taxon>
        <taxon>Arthropoda</taxon>
        <taxon>Chelicerata</taxon>
        <taxon>Arachnida</taxon>
        <taxon>Araneae</taxon>
        <taxon>Araneomorphae</taxon>
        <taxon>Entelegynae</taxon>
        <taxon>Araneoidea</taxon>
        <taxon>Araneidae</taxon>
        <taxon>Araneus</taxon>
    </lineage>
</organism>
<sequence length="40" mass="4404">VLVLNMKINEAGGEVNERNKELMKVLSDLLPSSFKEAISS</sequence>
<accession>A0A4Y2KMI4</accession>
<dbReference type="EMBL" id="BGPR01004753">
    <property type="protein sequence ID" value="GBN02976.1"/>
    <property type="molecule type" value="Genomic_DNA"/>
</dbReference>
<keyword evidence="2" id="KW-1185">Reference proteome</keyword>
<dbReference type="AlphaFoldDB" id="A0A4Y2KMI4"/>